<dbReference type="InterPro" id="IPR001254">
    <property type="entry name" value="Trypsin_dom"/>
</dbReference>
<evidence type="ECO:0000313" key="5">
    <source>
        <dbReference type="EMBL" id="KXN64573.1"/>
    </source>
</evidence>
<dbReference type="STRING" id="796925.A0A137NPB2"/>
<dbReference type="PROSITE" id="PS00135">
    <property type="entry name" value="TRYPSIN_SER"/>
    <property type="match status" value="1"/>
</dbReference>
<dbReference type="InterPro" id="IPR018114">
    <property type="entry name" value="TRYPSIN_HIS"/>
</dbReference>
<keyword evidence="6" id="KW-1185">Reference proteome</keyword>
<keyword evidence="3 5" id="KW-0645">Protease</keyword>
<sequence>MGLDAPNFDSPLFARAKTNLAASNGERIVGGTVVNPVGKYHFFCAMSVDSQVSCGGALLSNRWFLSAAHCIDGEPASAFEIICGVHDLEKIKGNKSVVRYKVRNINVHPGWNKKVMQDDIALFELDVNAPEAVHPGYYLDCSDDPYEFDDEETFYKIMGFGQTGYEEDTSTVQMEVGLPIYNKTTCTANYVKIGDKQICAGYSAGGKDGCLGDSGGPIVVEDKAKTRAAKAKLRTTSVASTILATVYKQIGIVSFGIKCAEGKYPGIYTKVNKYIGWIRSITGRDWCEPVN</sequence>
<accession>A0A137NPB2</accession>
<dbReference type="GO" id="GO:0006508">
    <property type="term" value="P:proteolysis"/>
    <property type="evidence" value="ECO:0007669"/>
    <property type="project" value="UniProtKB-KW"/>
</dbReference>
<name>A0A137NPB2_CONC2</name>
<dbReference type="Gene3D" id="2.40.10.10">
    <property type="entry name" value="Trypsin-like serine proteases"/>
    <property type="match status" value="1"/>
</dbReference>
<dbReference type="GO" id="GO:0004252">
    <property type="term" value="F:serine-type endopeptidase activity"/>
    <property type="evidence" value="ECO:0007669"/>
    <property type="project" value="InterPro"/>
</dbReference>
<keyword evidence="2" id="KW-1015">Disulfide bond</keyword>
<dbReference type="Pfam" id="PF00089">
    <property type="entry name" value="Trypsin"/>
    <property type="match status" value="1"/>
</dbReference>
<dbReference type="Proteomes" id="UP000070444">
    <property type="component" value="Unassembled WGS sequence"/>
</dbReference>
<dbReference type="PRINTS" id="PR00722">
    <property type="entry name" value="CHYMOTRYPSIN"/>
</dbReference>
<dbReference type="InterPro" id="IPR009003">
    <property type="entry name" value="Peptidase_S1_PA"/>
</dbReference>
<dbReference type="EMBL" id="KQ965418">
    <property type="protein sequence ID" value="KXN64573.1"/>
    <property type="molecule type" value="Genomic_DNA"/>
</dbReference>
<reference evidence="5 6" key="1">
    <citation type="journal article" date="2015" name="Genome Biol. Evol.">
        <title>Phylogenomic analyses indicate that early fungi evolved digesting cell walls of algal ancestors of land plants.</title>
        <authorList>
            <person name="Chang Y."/>
            <person name="Wang S."/>
            <person name="Sekimoto S."/>
            <person name="Aerts A.L."/>
            <person name="Choi C."/>
            <person name="Clum A."/>
            <person name="LaButti K.M."/>
            <person name="Lindquist E.A."/>
            <person name="Yee Ngan C."/>
            <person name="Ohm R.A."/>
            <person name="Salamov A.A."/>
            <person name="Grigoriev I.V."/>
            <person name="Spatafora J.W."/>
            <person name="Berbee M.L."/>
        </authorList>
    </citation>
    <scope>NUCLEOTIDE SEQUENCE [LARGE SCALE GENOMIC DNA]</scope>
    <source>
        <strain evidence="5 6">NRRL 28638</strain>
    </source>
</reference>
<keyword evidence="3" id="KW-0378">Hydrolase</keyword>
<dbReference type="CDD" id="cd00190">
    <property type="entry name" value="Tryp_SPc"/>
    <property type="match status" value="1"/>
</dbReference>
<dbReference type="InterPro" id="IPR033116">
    <property type="entry name" value="TRYPSIN_SER"/>
</dbReference>
<dbReference type="InterPro" id="IPR001314">
    <property type="entry name" value="Peptidase_S1A"/>
</dbReference>
<evidence type="ECO:0000256" key="3">
    <source>
        <dbReference type="RuleBase" id="RU363034"/>
    </source>
</evidence>
<dbReference type="SUPFAM" id="SSF50494">
    <property type="entry name" value="Trypsin-like serine proteases"/>
    <property type="match status" value="1"/>
</dbReference>
<dbReference type="AlphaFoldDB" id="A0A137NPB2"/>
<dbReference type="InterPro" id="IPR050430">
    <property type="entry name" value="Peptidase_S1"/>
</dbReference>
<evidence type="ECO:0000256" key="1">
    <source>
        <dbReference type="ARBA" id="ARBA00007664"/>
    </source>
</evidence>
<evidence type="ECO:0000259" key="4">
    <source>
        <dbReference type="PROSITE" id="PS50240"/>
    </source>
</evidence>
<organism evidence="5 6">
    <name type="scientific">Conidiobolus coronatus (strain ATCC 28846 / CBS 209.66 / NRRL 28638)</name>
    <name type="common">Delacroixia coronata</name>
    <dbReference type="NCBI Taxonomy" id="796925"/>
    <lineage>
        <taxon>Eukaryota</taxon>
        <taxon>Fungi</taxon>
        <taxon>Fungi incertae sedis</taxon>
        <taxon>Zoopagomycota</taxon>
        <taxon>Entomophthoromycotina</taxon>
        <taxon>Entomophthoromycetes</taxon>
        <taxon>Entomophthorales</taxon>
        <taxon>Ancylistaceae</taxon>
        <taxon>Conidiobolus</taxon>
    </lineage>
</organism>
<feature type="domain" description="Peptidase S1" evidence="4">
    <location>
        <begin position="28"/>
        <end position="283"/>
    </location>
</feature>
<dbReference type="PROSITE" id="PS00134">
    <property type="entry name" value="TRYPSIN_HIS"/>
    <property type="match status" value="1"/>
</dbReference>
<evidence type="ECO:0000256" key="2">
    <source>
        <dbReference type="ARBA" id="ARBA00023157"/>
    </source>
</evidence>
<evidence type="ECO:0000313" key="6">
    <source>
        <dbReference type="Proteomes" id="UP000070444"/>
    </source>
</evidence>
<dbReference type="PANTHER" id="PTHR24276:SF98">
    <property type="entry name" value="FI18310P1-RELATED"/>
    <property type="match status" value="1"/>
</dbReference>
<proteinExistence type="inferred from homology"/>
<dbReference type="PROSITE" id="PS50240">
    <property type="entry name" value="TRYPSIN_DOM"/>
    <property type="match status" value="1"/>
</dbReference>
<dbReference type="SMART" id="SM00020">
    <property type="entry name" value="Tryp_SPc"/>
    <property type="match status" value="1"/>
</dbReference>
<dbReference type="OrthoDB" id="6380398at2759"/>
<protein>
    <submittedName>
        <fullName evidence="5">Trypsin-like serine protease</fullName>
    </submittedName>
</protein>
<gene>
    <name evidence="5" type="ORF">CONCODRAFT_45192</name>
</gene>
<dbReference type="FunFam" id="2.40.10.10:FF:000068">
    <property type="entry name" value="transmembrane protease serine 2"/>
    <property type="match status" value="1"/>
</dbReference>
<dbReference type="PANTHER" id="PTHR24276">
    <property type="entry name" value="POLYSERASE-RELATED"/>
    <property type="match status" value="1"/>
</dbReference>
<keyword evidence="3" id="KW-0720">Serine protease</keyword>
<dbReference type="InterPro" id="IPR043504">
    <property type="entry name" value="Peptidase_S1_PA_chymotrypsin"/>
</dbReference>
<comment type="similarity">
    <text evidence="1">Belongs to the peptidase S1 family.</text>
</comment>